<feature type="non-terminal residue" evidence="2">
    <location>
        <position position="1"/>
    </location>
</feature>
<accession>A0A2T9Y052</accession>
<evidence type="ECO:0000313" key="2">
    <source>
        <dbReference type="EMBL" id="PVU85693.1"/>
    </source>
</evidence>
<reference evidence="2 3" key="1">
    <citation type="journal article" date="2018" name="MBio">
        <title>Comparative Genomics Reveals the Core Gene Toolbox for the Fungus-Insect Symbiosis.</title>
        <authorList>
            <person name="Wang Y."/>
            <person name="Stata M."/>
            <person name="Wang W."/>
            <person name="Stajich J.E."/>
            <person name="White M.M."/>
            <person name="Moncalvo J.M."/>
        </authorList>
    </citation>
    <scope>NUCLEOTIDE SEQUENCE [LARGE SCALE GENOMIC DNA]</scope>
    <source>
        <strain evidence="2 3">AUS-77-4</strain>
    </source>
</reference>
<feature type="compositionally biased region" description="Acidic residues" evidence="1">
    <location>
        <begin position="83"/>
        <end position="92"/>
    </location>
</feature>
<evidence type="ECO:0000313" key="3">
    <source>
        <dbReference type="Proteomes" id="UP000245699"/>
    </source>
</evidence>
<feature type="region of interest" description="Disordered" evidence="1">
    <location>
        <begin position="81"/>
        <end position="109"/>
    </location>
</feature>
<gene>
    <name evidence="2" type="ORF">BB559_006863</name>
</gene>
<dbReference type="Proteomes" id="UP000245699">
    <property type="component" value="Unassembled WGS sequence"/>
</dbReference>
<sequence length="136" mass="15530">ELVEDSESTEDDVLSYENPKIRFQVPMNHIEEYFLTSTKRRSLVESISSSIKRSKVKPREWLQSVMIFQQQVAEYLMNHPESEMDPSNEENETSTNDITVREKENASHIQEAEKDPVVVFAAAAIELLCPSSPSSP</sequence>
<dbReference type="AlphaFoldDB" id="A0A2T9Y052"/>
<dbReference type="STRING" id="61424.A0A2T9Y052"/>
<dbReference type="OrthoDB" id="5876363at2759"/>
<comment type="caution">
    <text evidence="2">The sequence shown here is derived from an EMBL/GenBank/DDBJ whole genome shotgun (WGS) entry which is preliminary data.</text>
</comment>
<protein>
    <submittedName>
        <fullName evidence="2">Uncharacterized protein</fullName>
    </submittedName>
</protein>
<evidence type="ECO:0000256" key="1">
    <source>
        <dbReference type="SAM" id="MobiDB-lite"/>
    </source>
</evidence>
<organism evidence="2 3">
    <name type="scientific">Furculomyces boomerangus</name>
    <dbReference type="NCBI Taxonomy" id="61424"/>
    <lineage>
        <taxon>Eukaryota</taxon>
        <taxon>Fungi</taxon>
        <taxon>Fungi incertae sedis</taxon>
        <taxon>Zoopagomycota</taxon>
        <taxon>Kickxellomycotina</taxon>
        <taxon>Harpellomycetes</taxon>
        <taxon>Harpellales</taxon>
        <taxon>Harpellaceae</taxon>
        <taxon>Furculomyces</taxon>
    </lineage>
</organism>
<name>A0A2T9Y052_9FUNG</name>
<feature type="compositionally biased region" description="Basic and acidic residues" evidence="1">
    <location>
        <begin position="99"/>
        <end position="109"/>
    </location>
</feature>
<keyword evidence="3" id="KW-1185">Reference proteome</keyword>
<proteinExistence type="predicted"/>
<dbReference type="EMBL" id="MBFT01001049">
    <property type="protein sequence ID" value="PVU85693.1"/>
    <property type="molecule type" value="Genomic_DNA"/>
</dbReference>